<name>X1NBA7_9ZZZZ</name>
<sequence>MRNDIYEKLINVARSQNLISYDDLNKQLNLGLNFNMPPDRDLIGQWLGEISE</sequence>
<organism evidence="1">
    <name type="scientific">marine sediment metagenome</name>
    <dbReference type="NCBI Taxonomy" id="412755"/>
    <lineage>
        <taxon>unclassified sequences</taxon>
        <taxon>metagenomes</taxon>
        <taxon>ecological metagenomes</taxon>
    </lineage>
</organism>
<feature type="non-terminal residue" evidence="1">
    <location>
        <position position="52"/>
    </location>
</feature>
<protein>
    <submittedName>
        <fullName evidence="1">Uncharacterized protein</fullName>
    </submittedName>
</protein>
<dbReference type="EMBL" id="BARV01027793">
    <property type="protein sequence ID" value="GAI41317.1"/>
    <property type="molecule type" value="Genomic_DNA"/>
</dbReference>
<proteinExistence type="predicted"/>
<evidence type="ECO:0000313" key="1">
    <source>
        <dbReference type="EMBL" id="GAI41317.1"/>
    </source>
</evidence>
<accession>X1NBA7</accession>
<gene>
    <name evidence="1" type="ORF">S06H3_44649</name>
</gene>
<dbReference type="AlphaFoldDB" id="X1NBA7"/>
<comment type="caution">
    <text evidence="1">The sequence shown here is derived from an EMBL/GenBank/DDBJ whole genome shotgun (WGS) entry which is preliminary data.</text>
</comment>
<reference evidence="1" key="1">
    <citation type="journal article" date="2014" name="Front. Microbiol.">
        <title>High frequency of phylogenetically diverse reductive dehalogenase-homologous genes in deep subseafloor sedimentary metagenomes.</title>
        <authorList>
            <person name="Kawai M."/>
            <person name="Futagami T."/>
            <person name="Toyoda A."/>
            <person name="Takaki Y."/>
            <person name="Nishi S."/>
            <person name="Hori S."/>
            <person name="Arai W."/>
            <person name="Tsubouchi T."/>
            <person name="Morono Y."/>
            <person name="Uchiyama I."/>
            <person name="Ito T."/>
            <person name="Fujiyama A."/>
            <person name="Inagaki F."/>
            <person name="Takami H."/>
        </authorList>
    </citation>
    <scope>NUCLEOTIDE SEQUENCE</scope>
    <source>
        <strain evidence="1">Expedition CK06-06</strain>
    </source>
</reference>